<protein>
    <submittedName>
        <fullName evidence="2">Uncharacterized protein</fullName>
    </submittedName>
</protein>
<dbReference type="Proteomes" id="UP001287356">
    <property type="component" value="Unassembled WGS sequence"/>
</dbReference>
<reference evidence="2" key="1">
    <citation type="journal article" date="2023" name="Mol. Phylogenet. Evol.">
        <title>Genome-scale phylogeny and comparative genomics of the fungal order Sordariales.</title>
        <authorList>
            <person name="Hensen N."/>
            <person name="Bonometti L."/>
            <person name="Westerberg I."/>
            <person name="Brannstrom I.O."/>
            <person name="Guillou S."/>
            <person name="Cros-Aarteil S."/>
            <person name="Calhoun S."/>
            <person name="Haridas S."/>
            <person name="Kuo A."/>
            <person name="Mondo S."/>
            <person name="Pangilinan J."/>
            <person name="Riley R."/>
            <person name="LaButti K."/>
            <person name="Andreopoulos B."/>
            <person name="Lipzen A."/>
            <person name="Chen C."/>
            <person name="Yan M."/>
            <person name="Daum C."/>
            <person name="Ng V."/>
            <person name="Clum A."/>
            <person name="Steindorff A."/>
            <person name="Ohm R.A."/>
            <person name="Martin F."/>
            <person name="Silar P."/>
            <person name="Natvig D.O."/>
            <person name="Lalanne C."/>
            <person name="Gautier V."/>
            <person name="Ament-Velasquez S.L."/>
            <person name="Kruys A."/>
            <person name="Hutchinson M.I."/>
            <person name="Powell A.J."/>
            <person name="Barry K."/>
            <person name="Miller A.N."/>
            <person name="Grigoriev I.V."/>
            <person name="Debuchy R."/>
            <person name="Gladieux P."/>
            <person name="Hiltunen Thoren M."/>
            <person name="Johannesson H."/>
        </authorList>
    </citation>
    <scope>NUCLEOTIDE SEQUENCE</scope>
    <source>
        <strain evidence="2">CBS 958.72</strain>
    </source>
</reference>
<accession>A0AAE0TXF5</accession>
<evidence type="ECO:0000313" key="3">
    <source>
        <dbReference type="Proteomes" id="UP001287356"/>
    </source>
</evidence>
<dbReference type="AlphaFoldDB" id="A0AAE0TXF5"/>
<feature type="region of interest" description="Disordered" evidence="1">
    <location>
        <begin position="116"/>
        <end position="135"/>
    </location>
</feature>
<organism evidence="2 3">
    <name type="scientific">Lasiosphaeria ovina</name>
    <dbReference type="NCBI Taxonomy" id="92902"/>
    <lineage>
        <taxon>Eukaryota</taxon>
        <taxon>Fungi</taxon>
        <taxon>Dikarya</taxon>
        <taxon>Ascomycota</taxon>
        <taxon>Pezizomycotina</taxon>
        <taxon>Sordariomycetes</taxon>
        <taxon>Sordariomycetidae</taxon>
        <taxon>Sordariales</taxon>
        <taxon>Lasiosphaeriaceae</taxon>
        <taxon>Lasiosphaeria</taxon>
    </lineage>
</organism>
<reference evidence="2" key="2">
    <citation type="submission" date="2023-06" db="EMBL/GenBank/DDBJ databases">
        <authorList>
            <consortium name="Lawrence Berkeley National Laboratory"/>
            <person name="Haridas S."/>
            <person name="Hensen N."/>
            <person name="Bonometti L."/>
            <person name="Westerberg I."/>
            <person name="Brannstrom I.O."/>
            <person name="Guillou S."/>
            <person name="Cros-Aarteil S."/>
            <person name="Calhoun S."/>
            <person name="Kuo A."/>
            <person name="Mondo S."/>
            <person name="Pangilinan J."/>
            <person name="Riley R."/>
            <person name="Labutti K."/>
            <person name="Andreopoulos B."/>
            <person name="Lipzen A."/>
            <person name="Chen C."/>
            <person name="Yanf M."/>
            <person name="Daum C."/>
            <person name="Ng V."/>
            <person name="Clum A."/>
            <person name="Steindorff A."/>
            <person name="Ohm R."/>
            <person name="Martin F."/>
            <person name="Silar P."/>
            <person name="Natvig D."/>
            <person name="Lalanne C."/>
            <person name="Gautier V."/>
            <person name="Ament-Velasquez S.L."/>
            <person name="Kruys A."/>
            <person name="Hutchinson M.I."/>
            <person name="Powell A.J."/>
            <person name="Barry K."/>
            <person name="Miller A.N."/>
            <person name="Grigoriev I.V."/>
            <person name="Debuchy R."/>
            <person name="Gladieux P."/>
            <person name="Thoren M.H."/>
            <person name="Johannesson H."/>
        </authorList>
    </citation>
    <scope>NUCLEOTIDE SEQUENCE</scope>
    <source>
        <strain evidence="2">CBS 958.72</strain>
    </source>
</reference>
<evidence type="ECO:0000313" key="2">
    <source>
        <dbReference type="EMBL" id="KAK3383123.1"/>
    </source>
</evidence>
<proteinExistence type="predicted"/>
<name>A0AAE0TXF5_9PEZI</name>
<sequence length="289" mass="31689">MTNLLCSSLRQSRIWAPVAARILQTGRGQWKEANLGGACDLVLSLPQASSRSEYDEHEEQIRVVLLAPADIGKAQTTHRIERLCDLEEGDGSYPALAFLFLDDGHCNDDNNDINDMNNDNDIDRKEGNNGSGSGGPVAMESFMRLQIELMSRPNSGNMVPIIPLNSPDALGPTLETYLASFATQDRHQQSRPVTVDGARDLLPFCTADAAGPLRKHSVDVLSERSLSFRELLVNTERAMVDVDNDEDQMGGIGLGRGGKENMADFAAKMGIEPADAERFLSFWSYEFAI</sequence>
<keyword evidence="3" id="KW-1185">Reference proteome</keyword>
<evidence type="ECO:0000256" key="1">
    <source>
        <dbReference type="SAM" id="MobiDB-lite"/>
    </source>
</evidence>
<gene>
    <name evidence="2" type="ORF">B0T24DRAFT_35601</name>
</gene>
<dbReference type="EMBL" id="JAULSN010000001">
    <property type="protein sequence ID" value="KAK3383123.1"/>
    <property type="molecule type" value="Genomic_DNA"/>
</dbReference>
<comment type="caution">
    <text evidence="2">The sequence shown here is derived from an EMBL/GenBank/DDBJ whole genome shotgun (WGS) entry which is preliminary data.</text>
</comment>